<dbReference type="SFLD" id="SFLDG01129">
    <property type="entry name" value="C1.5:_HAD__Beta-PGM__Phosphata"/>
    <property type="match status" value="1"/>
</dbReference>
<dbReference type="SUPFAM" id="SSF56784">
    <property type="entry name" value="HAD-like"/>
    <property type="match status" value="1"/>
</dbReference>
<dbReference type="STRING" id="880070.Cycma_0196"/>
<dbReference type="SFLD" id="SFLDG01135">
    <property type="entry name" value="C1.5.6:_HAD__Beta-PGM__Phospha"/>
    <property type="match status" value="1"/>
</dbReference>
<protein>
    <submittedName>
        <fullName evidence="1">HAD-superfamily hydrolase, subfamily IA, variant 3</fullName>
    </submittedName>
</protein>
<dbReference type="InterPro" id="IPR023214">
    <property type="entry name" value="HAD_sf"/>
</dbReference>
<evidence type="ECO:0000313" key="2">
    <source>
        <dbReference type="Proteomes" id="UP000001635"/>
    </source>
</evidence>
<dbReference type="InterPro" id="IPR006439">
    <property type="entry name" value="HAD-SF_hydro_IA"/>
</dbReference>
<dbReference type="RefSeq" id="WP_014018278.1">
    <property type="nucleotide sequence ID" value="NC_015914.1"/>
</dbReference>
<dbReference type="SFLD" id="SFLDS00003">
    <property type="entry name" value="Haloacid_Dehalogenase"/>
    <property type="match status" value="1"/>
</dbReference>
<accession>G0J1X3</accession>
<dbReference type="NCBIfam" id="TIGR01509">
    <property type="entry name" value="HAD-SF-IA-v3"/>
    <property type="match status" value="1"/>
</dbReference>
<dbReference type="GO" id="GO:0016787">
    <property type="term" value="F:hydrolase activity"/>
    <property type="evidence" value="ECO:0007669"/>
    <property type="project" value="UniProtKB-KW"/>
</dbReference>
<dbReference type="Proteomes" id="UP000001635">
    <property type="component" value="Chromosome"/>
</dbReference>
<sequence length="220" mass="24493">MNNSKAIIFDMDGVLVDSESYWKQAEFEVFTSLGVVVSDELTNQTKAMTTLEVTRFWFERFPWDDLSLEVVEQLVVSRVIALIETEDCLIKGVKSFVEKLKDKNYKIGLATNSPERIIPVVLKKLDALHLFDVILSADSEIKGKPDPAIYLSAAKKLGTEPEACLVIEDSYSGMLAAKNAGMKVMAFTNGGVAKNAPLADFYLNSFESDELEFYEGNNLI</sequence>
<gene>
    <name evidence="1" type="ordered locus">Cycma_0196</name>
</gene>
<dbReference type="HOGENOM" id="CLU_045011_13_1_10"/>
<dbReference type="Pfam" id="PF00702">
    <property type="entry name" value="Hydrolase"/>
    <property type="match status" value="1"/>
</dbReference>
<organism evidence="1 2">
    <name type="scientific">Cyclobacterium marinum (strain ATCC 25205 / DSM 745 / LMG 13164 / NCIMB 1802)</name>
    <name type="common">Flectobacillus marinus</name>
    <dbReference type="NCBI Taxonomy" id="880070"/>
    <lineage>
        <taxon>Bacteria</taxon>
        <taxon>Pseudomonadati</taxon>
        <taxon>Bacteroidota</taxon>
        <taxon>Cytophagia</taxon>
        <taxon>Cytophagales</taxon>
        <taxon>Cyclobacteriaceae</taxon>
        <taxon>Cyclobacterium</taxon>
    </lineage>
</organism>
<dbReference type="Gene3D" id="3.40.50.1000">
    <property type="entry name" value="HAD superfamily/HAD-like"/>
    <property type="match status" value="1"/>
</dbReference>
<dbReference type="EMBL" id="CP002955">
    <property type="protein sequence ID" value="AEL23979.1"/>
    <property type="molecule type" value="Genomic_DNA"/>
</dbReference>
<dbReference type="Gene3D" id="1.10.150.240">
    <property type="entry name" value="Putative phosphatase, domain 2"/>
    <property type="match status" value="1"/>
</dbReference>
<dbReference type="PANTHER" id="PTHR18901">
    <property type="entry name" value="2-DEOXYGLUCOSE-6-PHOSPHATE PHOSPHATASE 2"/>
    <property type="match status" value="1"/>
</dbReference>
<reference evidence="2" key="1">
    <citation type="submission" date="2011-07" db="EMBL/GenBank/DDBJ databases">
        <title>The complete genome of Cyclobacterium marinum DSM 745.</title>
        <authorList>
            <person name="Lucas S."/>
            <person name="Han J."/>
            <person name="Lapidus A."/>
            <person name="Bruce D."/>
            <person name="Goodwin L."/>
            <person name="Pitluck S."/>
            <person name="Peters L."/>
            <person name="Kyrpides N."/>
            <person name="Mavromatis K."/>
            <person name="Ivanova N."/>
            <person name="Ovchinnikova G."/>
            <person name="Chertkov O."/>
            <person name="Detter J.C."/>
            <person name="Tapia R."/>
            <person name="Han C."/>
            <person name="Land M."/>
            <person name="Hauser L."/>
            <person name="Markowitz V."/>
            <person name="Cheng J.-F."/>
            <person name="Hugenholtz P."/>
            <person name="Woyke T."/>
            <person name="Wu D."/>
            <person name="Tindall B."/>
            <person name="Schuetze A."/>
            <person name="Brambilla E."/>
            <person name="Klenk H.-P."/>
            <person name="Eisen J.A."/>
        </authorList>
    </citation>
    <scope>NUCLEOTIDE SEQUENCE [LARGE SCALE GENOMIC DNA]</scope>
    <source>
        <strain evidence="2">ATCC 25205 / DSM 745 / LMG 13164 / NCIMB 1802</strain>
    </source>
</reference>
<keyword evidence="2" id="KW-1185">Reference proteome</keyword>
<dbReference type="InterPro" id="IPR023198">
    <property type="entry name" value="PGP-like_dom2"/>
</dbReference>
<dbReference type="InterPro" id="IPR036412">
    <property type="entry name" value="HAD-like_sf"/>
</dbReference>
<dbReference type="NCBIfam" id="NF008087">
    <property type="entry name" value="PRK10826.1"/>
    <property type="match status" value="1"/>
</dbReference>
<proteinExistence type="predicted"/>
<dbReference type="AlphaFoldDB" id="G0J1X3"/>
<dbReference type="OrthoDB" id="9797743at2"/>
<dbReference type="PRINTS" id="PR00413">
    <property type="entry name" value="HADHALOGNASE"/>
</dbReference>
<dbReference type="KEGG" id="cmr:Cycma_0196"/>
<dbReference type="PANTHER" id="PTHR18901:SF38">
    <property type="entry name" value="PSEUDOURIDINE-5'-PHOSPHATASE"/>
    <property type="match status" value="1"/>
</dbReference>
<dbReference type="NCBIfam" id="TIGR01549">
    <property type="entry name" value="HAD-SF-IA-v1"/>
    <property type="match status" value="1"/>
</dbReference>
<dbReference type="eggNOG" id="COG0637">
    <property type="taxonomic scope" value="Bacteria"/>
</dbReference>
<evidence type="ECO:0000313" key="1">
    <source>
        <dbReference type="EMBL" id="AEL23979.1"/>
    </source>
</evidence>
<keyword evidence="1" id="KW-0378">Hydrolase</keyword>
<name>G0J1X3_CYCMS</name>